<gene>
    <name evidence="1" type="ORF">GACE_0875</name>
</gene>
<dbReference type="KEGG" id="gac:GACE_0875"/>
<organism evidence="1 2">
    <name type="scientific">Geoglobus acetivorans</name>
    <dbReference type="NCBI Taxonomy" id="565033"/>
    <lineage>
        <taxon>Archaea</taxon>
        <taxon>Methanobacteriati</taxon>
        <taxon>Methanobacteriota</taxon>
        <taxon>Archaeoglobi</taxon>
        <taxon>Archaeoglobales</taxon>
        <taxon>Archaeoglobaceae</taxon>
        <taxon>Geoglobus</taxon>
    </lineage>
</organism>
<dbReference type="RefSeq" id="WP_048091481.1">
    <property type="nucleotide sequence ID" value="NZ_CP009552.1"/>
</dbReference>
<sequence>MYAAYYCTENCDGKPCIVVYPEDVPPTPKSCLIGSSNAEWEPLTGLKSLDKFVDEALDRIDELMSEEEVEG</sequence>
<reference evidence="1 2" key="1">
    <citation type="journal article" date="2015" name="Appl. Environ. Microbiol.">
        <title>The Geoglobus acetivorans genome: Fe(III) reduction, acetate utilization, autotrophic growth, and degradation of aromatic compounds in a hyperthermophilic archaeon.</title>
        <authorList>
            <person name="Mardanov A.V."/>
            <person name="Slododkina G.B."/>
            <person name="Slobodkin A.I."/>
            <person name="Beletsky A.V."/>
            <person name="Gavrilov S.N."/>
            <person name="Kublanov I.V."/>
            <person name="Bonch-Osmolovskaya E.A."/>
            <person name="Skryabin K.G."/>
            <person name="Ravin N.V."/>
        </authorList>
    </citation>
    <scope>NUCLEOTIDE SEQUENCE [LARGE SCALE GENOMIC DNA]</scope>
    <source>
        <strain evidence="1 2">SBH6</strain>
    </source>
</reference>
<dbReference type="STRING" id="565033.GACE_0875"/>
<evidence type="ECO:0000313" key="1">
    <source>
        <dbReference type="EMBL" id="AIY89922.1"/>
    </source>
</evidence>
<dbReference type="AlphaFoldDB" id="A0A0A7GG65"/>
<name>A0A0A7GG65_GEOAI</name>
<evidence type="ECO:0000313" key="2">
    <source>
        <dbReference type="Proteomes" id="UP000030624"/>
    </source>
</evidence>
<dbReference type="Proteomes" id="UP000030624">
    <property type="component" value="Chromosome"/>
</dbReference>
<accession>A0A0A7GG65</accession>
<dbReference type="EMBL" id="CP009552">
    <property type="protein sequence ID" value="AIY89922.1"/>
    <property type="molecule type" value="Genomic_DNA"/>
</dbReference>
<dbReference type="HOGENOM" id="CLU_2730174_0_0_2"/>
<dbReference type="GeneID" id="24797468"/>
<proteinExistence type="predicted"/>
<protein>
    <submittedName>
        <fullName evidence="1">Uncharacterized protein</fullName>
    </submittedName>
</protein>